<feature type="transmembrane region" description="Helical" evidence="1">
    <location>
        <begin position="60"/>
        <end position="80"/>
    </location>
</feature>
<comment type="caution">
    <text evidence="2">The sequence shown here is derived from an EMBL/GenBank/DDBJ whole genome shotgun (WGS) entry which is preliminary data.</text>
</comment>
<keyword evidence="1" id="KW-0812">Transmembrane</keyword>
<dbReference type="Proteomes" id="UP000283732">
    <property type="component" value="Unassembled WGS sequence"/>
</dbReference>
<dbReference type="AlphaFoldDB" id="A0A3R6GMC9"/>
<feature type="transmembrane region" description="Helical" evidence="1">
    <location>
        <begin position="86"/>
        <end position="107"/>
    </location>
</feature>
<keyword evidence="1" id="KW-0472">Membrane</keyword>
<gene>
    <name evidence="2" type="ORF">DW191_18445</name>
</gene>
<keyword evidence="1" id="KW-1133">Transmembrane helix</keyword>
<dbReference type="EMBL" id="QRKC01000013">
    <property type="protein sequence ID" value="RHH74336.1"/>
    <property type="molecule type" value="Genomic_DNA"/>
</dbReference>
<name>A0A3R6GMC9_9BACT</name>
<organism evidence="2 3">
    <name type="scientific">Parabacteroides merdae</name>
    <dbReference type="NCBI Taxonomy" id="46503"/>
    <lineage>
        <taxon>Bacteria</taxon>
        <taxon>Pseudomonadati</taxon>
        <taxon>Bacteroidota</taxon>
        <taxon>Bacteroidia</taxon>
        <taxon>Bacteroidales</taxon>
        <taxon>Tannerellaceae</taxon>
        <taxon>Parabacteroides</taxon>
    </lineage>
</organism>
<accession>A0A3R6GMC9</accession>
<protein>
    <submittedName>
        <fullName evidence="2">Uncharacterized protein</fullName>
    </submittedName>
</protein>
<reference evidence="2 3" key="1">
    <citation type="submission" date="2018-08" db="EMBL/GenBank/DDBJ databases">
        <title>A genome reference for cultivated species of the human gut microbiota.</title>
        <authorList>
            <person name="Zou Y."/>
            <person name="Xue W."/>
            <person name="Luo G."/>
        </authorList>
    </citation>
    <scope>NUCLEOTIDE SEQUENCE [LARGE SCALE GENOMIC DNA]</scope>
    <source>
        <strain evidence="2 3">AM16-50</strain>
    </source>
</reference>
<evidence type="ECO:0000313" key="3">
    <source>
        <dbReference type="Proteomes" id="UP000283732"/>
    </source>
</evidence>
<evidence type="ECO:0000313" key="2">
    <source>
        <dbReference type="EMBL" id="RHH74336.1"/>
    </source>
</evidence>
<proteinExistence type="predicted"/>
<evidence type="ECO:0000256" key="1">
    <source>
        <dbReference type="SAM" id="Phobius"/>
    </source>
</evidence>
<sequence length="186" mass="22063">MQSFYRWAVVPEWCRCLFFYDAAVFLYSSIERNDTRNFREKKIFRVALSGTLEVKRVNHILYIICLYIIYSHIIYIYNIVFCSCSFSLMFYGINFLRPASGCFLYLVSKGRSAGCARNDNSVSFHHAMFTHQCRNSEKYGINFFPYSSYWVRQQDALKCILKVRMYFNLRHVSASAMLTKVELPKR</sequence>